<dbReference type="InterPro" id="IPR013525">
    <property type="entry name" value="ABC2_TM"/>
</dbReference>
<dbReference type="GO" id="GO:0043190">
    <property type="term" value="C:ATP-binding cassette (ABC) transporter complex"/>
    <property type="evidence" value="ECO:0007669"/>
    <property type="project" value="InterPro"/>
</dbReference>
<organism evidence="10">
    <name type="scientific">Nostoc sp. 'Peltigera membranacea cyanobiont'</name>
    <dbReference type="NCBI Taxonomy" id="414689"/>
    <lineage>
        <taxon>Bacteria</taxon>
        <taxon>Bacillati</taxon>
        <taxon>Cyanobacteriota</taxon>
        <taxon>Cyanophyceae</taxon>
        <taxon>Nostocales</taxon>
        <taxon>Nostocaceae</taxon>
        <taxon>Nostoc</taxon>
        <taxon>Nostoc cyanobionts</taxon>
    </lineage>
</organism>
<evidence type="ECO:0000256" key="5">
    <source>
        <dbReference type="ARBA" id="ARBA00022692"/>
    </source>
</evidence>
<evidence type="ECO:0000256" key="4">
    <source>
        <dbReference type="ARBA" id="ARBA00022475"/>
    </source>
</evidence>
<evidence type="ECO:0000256" key="1">
    <source>
        <dbReference type="ARBA" id="ARBA00004651"/>
    </source>
</evidence>
<dbReference type="AlphaFoldDB" id="I4CJP9"/>
<protein>
    <recommendedName>
        <fullName evidence="8">Transport permease protein</fullName>
    </recommendedName>
</protein>
<evidence type="ECO:0000256" key="6">
    <source>
        <dbReference type="ARBA" id="ARBA00022989"/>
    </source>
</evidence>
<feature type="transmembrane region" description="Helical" evidence="8">
    <location>
        <begin position="223"/>
        <end position="246"/>
    </location>
</feature>
<reference evidence="10" key="1">
    <citation type="journal article" date="2013" name="Proc. Natl. Acad. Sci. U.S.A.">
        <title>Metagenomic natural product discovery in lichen provides evidence for a family of biosynthetic pathways in diverse symbioses.</title>
        <authorList>
            <person name="Kampa A."/>
            <person name="Gagunashvili A.N."/>
            <person name="Gulder T.A."/>
            <person name="Morinaka B.I."/>
            <person name="Daolio C."/>
            <person name="Godejohann M."/>
            <person name="Miao V.P."/>
            <person name="Piel J."/>
            <person name="Andresson O.S."/>
        </authorList>
    </citation>
    <scope>NUCLEOTIDE SEQUENCE</scope>
</reference>
<dbReference type="GO" id="GO:0140359">
    <property type="term" value="F:ABC-type transporter activity"/>
    <property type="evidence" value="ECO:0007669"/>
    <property type="project" value="InterPro"/>
</dbReference>
<dbReference type="EMBL" id="JQ975876">
    <property type="protein sequence ID" value="AFM29848.1"/>
    <property type="molecule type" value="Genomic_DNA"/>
</dbReference>
<feature type="transmembrane region" description="Helical" evidence="8">
    <location>
        <begin position="178"/>
        <end position="202"/>
    </location>
</feature>
<evidence type="ECO:0000256" key="7">
    <source>
        <dbReference type="ARBA" id="ARBA00023136"/>
    </source>
</evidence>
<feature type="transmembrane region" description="Helical" evidence="8">
    <location>
        <begin position="28"/>
        <end position="47"/>
    </location>
</feature>
<dbReference type="PROSITE" id="PS51012">
    <property type="entry name" value="ABC_TM2"/>
    <property type="match status" value="1"/>
</dbReference>
<sequence>MKFLLRIFDNIFWTLVNKEISQIRRNRALMVMLIIPPTLQLILYGFVLNPDVKHLKLGVVDYSNVTESWELLQAITANHTFDLESVLISEKELSNQVEEGKLDVGLIIPPDFYRNLATKSAPIQIFLDGVNANTAGIAKGYINQIIQKYNRQRVSYQTNLPVTPQIVFLYNPGLTSSWFFVPGVMGLVMTLISTSVSAITVVKEKDVGTLEQLLMTPAANWEILLAKIFPLSVLLMGDILLALSLGRIVFNVPFNGNFWLFLVASGLYVLVGISLGILLATVSRSQQQVVLISFFINIPLIQTSGAIAPIEAMPPLFQFLSLLNPLRHYIFIVRGILLKGVGLDVIGLNILALIGFVLVFLTVGISKFRRQLL</sequence>
<keyword evidence="3 8" id="KW-0813">Transport</keyword>
<evidence type="ECO:0000256" key="8">
    <source>
        <dbReference type="RuleBase" id="RU361157"/>
    </source>
</evidence>
<comment type="subcellular location">
    <subcellularLocation>
        <location evidence="1 8">Cell membrane</location>
        <topology evidence="1 8">Multi-pass membrane protein</topology>
    </subcellularLocation>
</comment>
<name>I4CJP9_9NOSO</name>
<dbReference type="Pfam" id="PF12698">
    <property type="entry name" value="ABC2_membrane_3"/>
    <property type="match status" value="1"/>
</dbReference>
<evidence type="ECO:0000256" key="2">
    <source>
        <dbReference type="ARBA" id="ARBA00007783"/>
    </source>
</evidence>
<dbReference type="InterPro" id="IPR000412">
    <property type="entry name" value="ABC_2_transport"/>
</dbReference>
<keyword evidence="6 8" id="KW-1133">Transmembrane helix</keyword>
<evidence type="ECO:0000259" key="9">
    <source>
        <dbReference type="PROSITE" id="PS51012"/>
    </source>
</evidence>
<feature type="transmembrane region" description="Helical" evidence="8">
    <location>
        <begin position="289"/>
        <end position="310"/>
    </location>
</feature>
<feature type="transmembrane region" description="Helical" evidence="8">
    <location>
        <begin position="330"/>
        <end position="363"/>
    </location>
</feature>
<dbReference type="PANTHER" id="PTHR30294:SF29">
    <property type="entry name" value="MULTIDRUG ABC TRANSPORTER PERMEASE YBHS-RELATED"/>
    <property type="match status" value="1"/>
</dbReference>
<evidence type="ECO:0000313" key="10">
    <source>
        <dbReference type="EMBL" id="AFM29848.1"/>
    </source>
</evidence>
<dbReference type="Gene3D" id="3.40.1710.10">
    <property type="entry name" value="abc type-2 transporter like domain"/>
    <property type="match status" value="1"/>
</dbReference>
<dbReference type="InterPro" id="IPR047817">
    <property type="entry name" value="ABC2_TM_bact-type"/>
</dbReference>
<proteinExistence type="inferred from homology"/>
<feature type="domain" description="ABC transmembrane type-2" evidence="9">
    <location>
        <begin position="135"/>
        <end position="371"/>
    </location>
</feature>
<comment type="similarity">
    <text evidence="2 8">Belongs to the ABC-2 integral membrane protein family.</text>
</comment>
<feature type="transmembrane region" description="Helical" evidence="8">
    <location>
        <begin position="258"/>
        <end position="282"/>
    </location>
</feature>
<accession>I4CJP9</accession>
<evidence type="ECO:0000256" key="3">
    <source>
        <dbReference type="ARBA" id="ARBA00022448"/>
    </source>
</evidence>
<keyword evidence="7 8" id="KW-0472">Membrane</keyword>
<dbReference type="InterPro" id="IPR051449">
    <property type="entry name" value="ABC-2_transporter_component"/>
</dbReference>
<keyword evidence="5 8" id="KW-0812">Transmembrane</keyword>
<dbReference type="PRINTS" id="PR00164">
    <property type="entry name" value="ABC2TRNSPORT"/>
</dbReference>
<keyword evidence="4 8" id="KW-1003">Cell membrane</keyword>
<dbReference type="PANTHER" id="PTHR30294">
    <property type="entry name" value="MEMBRANE COMPONENT OF ABC TRANSPORTER YHHJ-RELATED"/>
    <property type="match status" value="1"/>
</dbReference>